<dbReference type="FunFam" id="2.40.10.10:FF:000003">
    <property type="entry name" value="Transmembrane serine protease 3"/>
    <property type="match status" value="1"/>
</dbReference>
<reference evidence="11" key="2">
    <citation type="submission" date="2025-09" db="UniProtKB">
        <authorList>
            <consortium name="Ensembl"/>
        </authorList>
    </citation>
    <scope>IDENTIFICATION</scope>
</reference>
<dbReference type="PANTHER" id="PTHR24252">
    <property type="entry name" value="ACROSIN-RELATED"/>
    <property type="match status" value="1"/>
</dbReference>
<dbReference type="InterPro" id="IPR001254">
    <property type="entry name" value="Trypsin_dom"/>
</dbReference>
<keyword evidence="4 8" id="KW-0645">Protease</keyword>
<feature type="signal peptide" evidence="9">
    <location>
        <begin position="1"/>
        <end position="27"/>
    </location>
</feature>
<dbReference type="SUPFAM" id="SSF50494">
    <property type="entry name" value="Trypsin-like serine proteases"/>
    <property type="match status" value="1"/>
</dbReference>
<evidence type="ECO:0000259" key="10">
    <source>
        <dbReference type="PROSITE" id="PS50240"/>
    </source>
</evidence>
<dbReference type="PROSITE" id="PS50240">
    <property type="entry name" value="TRYPSIN_DOM"/>
    <property type="match status" value="1"/>
</dbReference>
<comment type="catalytic activity">
    <reaction evidence="1">
        <text>Preferential cleavage: Arg-|-Xaa, Lys-|-Xaa.</text>
        <dbReference type="EC" id="3.4.21.10"/>
    </reaction>
</comment>
<dbReference type="InterPro" id="IPR001314">
    <property type="entry name" value="Peptidase_S1A"/>
</dbReference>
<feature type="chain" id="PRO_5025583476" description="Acrosin" evidence="9">
    <location>
        <begin position="28"/>
        <end position="355"/>
    </location>
</feature>
<dbReference type="InterPro" id="IPR009003">
    <property type="entry name" value="Peptidase_S1_PA"/>
</dbReference>
<dbReference type="FunCoup" id="A0A663E0T2">
    <property type="interactions" value="6"/>
</dbReference>
<proteinExistence type="predicted"/>
<evidence type="ECO:0000256" key="5">
    <source>
        <dbReference type="ARBA" id="ARBA00022801"/>
    </source>
</evidence>
<dbReference type="Proteomes" id="UP000472275">
    <property type="component" value="Chromosome 5"/>
</dbReference>
<dbReference type="GO" id="GO:0004252">
    <property type="term" value="F:serine-type endopeptidase activity"/>
    <property type="evidence" value="ECO:0007669"/>
    <property type="project" value="InterPro"/>
</dbReference>
<accession>A0A663E0T2</accession>
<keyword evidence="7" id="KW-1015">Disulfide bond</keyword>
<evidence type="ECO:0000256" key="9">
    <source>
        <dbReference type="SAM" id="SignalP"/>
    </source>
</evidence>
<gene>
    <name evidence="11" type="primary">ACR</name>
</gene>
<dbReference type="GeneTree" id="ENSGT00940000162777"/>
<dbReference type="InterPro" id="IPR033116">
    <property type="entry name" value="TRYPSIN_SER"/>
</dbReference>
<keyword evidence="9" id="KW-0732">Signal</keyword>
<dbReference type="AlphaFoldDB" id="A0A663E0T2"/>
<keyword evidence="12" id="KW-1185">Reference proteome</keyword>
<dbReference type="EC" id="3.4.21.10" evidence="2"/>
<evidence type="ECO:0000313" key="12">
    <source>
        <dbReference type="Proteomes" id="UP000472275"/>
    </source>
</evidence>
<protein>
    <recommendedName>
        <fullName evidence="3">Acrosin</fullName>
        <ecNumber evidence="2">3.4.21.10</ecNumber>
    </recommendedName>
</protein>
<dbReference type="GO" id="GO:0007340">
    <property type="term" value="P:acrosome reaction"/>
    <property type="evidence" value="ECO:0007669"/>
    <property type="project" value="TreeGrafter"/>
</dbReference>
<name>A0A663E0T2_AQUCH</name>
<dbReference type="PROSITE" id="PS00134">
    <property type="entry name" value="TRYPSIN_HIS"/>
    <property type="match status" value="1"/>
</dbReference>
<keyword evidence="5 8" id="KW-0378">Hydrolase</keyword>
<evidence type="ECO:0000256" key="2">
    <source>
        <dbReference type="ARBA" id="ARBA00012050"/>
    </source>
</evidence>
<dbReference type="CDD" id="cd00190">
    <property type="entry name" value="Tryp_SPc"/>
    <property type="match status" value="1"/>
</dbReference>
<dbReference type="GO" id="GO:0006508">
    <property type="term" value="P:proteolysis"/>
    <property type="evidence" value="ECO:0007669"/>
    <property type="project" value="UniProtKB-KW"/>
</dbReference>
<evidence type="ECO:0000256" key="4">
    <source>
        <dbReference type="ARBA" id="ARBA00022670"/>
    </source>
</evidence>
<dbReference type="InterPro" id="IPR018114">
    <property type="entry name" value="TRYPSIN_HIS"/>
</dbReference>
<sequence length="355" mass="39127">QLPRAPLAAMNLLPLLVLLAVCRPVHVSGYSGTCGLRPMASHYGMSRVVGGTDAQPGAWPWIVSIQDPWKIGTGHICGGSLISPQWVLTAAHCFIEASYVTMWRVVIGATQLTQLGPEAQVRNIKRLLVHERYSNISERNDIALLELDQPVQCSYYIQLACVPDASLRVSELTTCYISGWGSTTARCEEGVHPARGEAKVHLIDVNLCNSTRWYRGAIHTHNLCAGYPQGGIDTCQGDSGGPLVCKDSNADYFWLVGVTSWGKGCARAKRPGVYTSTQHFYDWILVQMGLRPAVRATPTSRAWSHFLTSSTPFQRPKPIPTQSGRFPPCPFPLQKLVEFFTRVQELLQVLRGKKA</sequence>
<evidence type="ECO:0000256" key="6">
    <source>
        <dbReference type="ARBA" id="ARBA00022825"/>
    </source>
</evidence>
<dbReference type="PANTHER" id="PTHR24252:SF8">
    <property type="entry name" value="ACROSIN"/>
    <property type="match status" value="1"/>
</dbReference>
<dbReference type="Gene3D" id="2.40.10.10">
    <property type="entry name" value="Trypsin-like serine proteases"/>
    <property type="match status" value="2"/>
</dbReference>
<organism evidence="11 12">
    <name type="scientific">Aquila chrysaetos chrysaetos</name>
    <dbReference type="NCBI Taxonomy" id="223781"/>
    <lineage>
        <taxon>Eukaryota</taxon>
        <taxon>Metazoa</taxon>
        <taxon>Chordata</taxon>
        <taxon>Craniata</taxon>
        <taxon>Vertebrata</taxon>
        <taxon>Euteleostomi</taxon>
        <taxon>Archelosauria</taxon>
        <taxon>Archosauria</taxon>
        <taxon>Dinosauria</taxon>
        <taxon>Saurischia</taxon>
        <taxon>Theropoda</taxon>
        <taxon>Coelurosauria</taxon>
        <taxon>Aves</taxon>
        <taxon>Neognathae</taxon>
        <taxon>Neoaves</taxon>
        <taxon>Telluraves</taxon>
        <taxon>Accipitrimorphae</taxon>
        <taxon>Accipitriformes</taxon>
        <taxon>Accipitridae</taxon>
        <taxon>Accipitrinae</taxon>
        <taxon>Aquila</taxon>
    </lineage>
</organism>
<dbReference type="Ensembl" id="ENSACCT00020005859.1">
    <property type="protein sequence ID" value="ENSACCP00020005621.1"/>
    <property type="gene ID" value="ENSACCG00020003848.1"/>
</dbReference>
<dbReference type="InParanoid" id="A0A663E0T2"/>
<dbReference type="SMART" id="SM00020">
    <property type="entry name" value="Tryp_SPc"/>
    <property type="match status" value="1"/>
</dbReference>
<dbReference type="Pfam" id="PF00089">
    <property type="entry name" value="Trypsin"/>
    <property type="match status" value="1"/>
</dbReference>
<dbReference type="InterPro" id="IPR043504">
    <property type="entry name" value="Peptidase_S1_PA_chymotrypsin"/>
</dbReference>
<evidence type="ECO:0000313" key="11">
    <source>
        <dbReference type="Ensembl" id="ENSACCP00020005621.1"/>
    </source>
</evidence>
<keyword evidence="6 8" id="KW-0720">Serine protease</keyword>
<reference evidence="11" key="1">
    <citation type="submission" date="2025-08" db="UniProtKB">
        <authorList>
            <consortium name="Ensembl"/>
        </authorList>
    </citation>
    <scope>IDENTIFICATION</scope>
</reference>
<evidence type="ECO:0000256" key="1">
    <source>
        <dbReference type="ARBA" id="ARBA00001656"/>
    </source>
</evidence>
<evidence type="ECO:0000256" key="3">
    <source>
        <dbReference type="ARBA" id="ARBA00017161"/>
    </source>
</evidence>
<feature type="domain" description="Peptidase S1" evidence="10">
    <location>
        <begin position="48"/>
        <end position="289"/>
    </location>
</feature>
<dbReference type="PRINTS" id="PR00722">
    <property type="entry name" value="CHYMOTRYPSIN"/>
</dbReference>
<dbReference type="PROSITE" id="PS00135">
    <property type="entry name" value="TRYPSIN_SER"/>
    <property type="match status" value="1"/>
</dbReference>
<evidence type="ECO:0000256" key="7">
    <source>
        <dbReference type="ARBA" id="ARBA00023157"/>
    </source>
</evidence>
<evidence type="ECO:0000256" key="8">
    <source>
        <dbReference type="RuleBase" id="RU363034"/>
    </source>
</evidence>